<accession>A0A409YVR5</accession>
<dbReference type="Proteomes" id="UP000284842">
    <property type="component" value="Unassembled WGS sequence"/>
</dbReference>
<proteinExistence type="predicted"/>
<organism evidence="1 2">
    <name type="scientific">Panaeolus cyanescens</name>
    <dbReference type="NCBI Taxonomy" id="181874"/>
    <lineage>
        <taxon>Eukaryota</taxon>
        <taxon>Fungi</taxon>
        <taxon>Dikarya</taxon>
        <taxon>Basidiomycota</taxon>
        <taxon>Agaricomycotina</taxon>
        <taxon>Agaricomycetes</taxon>
        <taxon>Agaricomycetidae</taxon>
        <taxon>Agaricales</taxon>
        <taxon>Agaricineae</taxon>
        <taxon>Galeropsidaceae</taxon>
        <taxon>Panaeolus</taxon>
    </lineage>
</organism>
<keyword evidence="2" id="KW-1185">Reference proteome</keyword>
<dbReference type="EMBL" id="NHTK01000517">
    <property type="protein sequence ID" value="PPR07125.1"/>
    <property type="molecule type" value="Genomic_DNA"/>
</dbReference>
<comment type="caution">
    <text evidence="1">The sequence shown here is derived from an EMBL/GenBank/DDBJ whole genome shotgun (WGS) entry which is preliminary data.</text>
</comment>
<protein>
    <submittedName>
        <fullName evidence="1">Uncharacterized protein</fullName>
    </submittedName>
</protein>
<name>A0A409YVR5_9AGAR</name>
<dbReference type="AlphaFoldDB" id="A0A409YVR5"/>
<evidence type="ECO:0000313" key="2">
    <source>
        <dbReference type="Proteomes" id="UP000284842"/>
    </source>
</evidence>
<gene>
    <name evidence="1" type="ORF">CVT24_010603</name>
</gene>
<feature type="non-terminal residue" evidence="1">
    <location>
        <position position="139"/>
    </location>
</feature>
<evidence type="ECO:0000313" key="1">
    <source>
        <dbReference type="EMBL" id="PPR07125.1"/>
    </source>
</evidence>
<dbReference type="OrthoDB" id="10565844at2759"/>
<reference evidence="1 2" key="1">
    <citation type="journal article" date="2018" name="Evol. Lett.">
        <title>Horizontal gene cluster transfer increased hallucinogenic mushroom diversity.</title>
        <authorList>
            <person name="Reynolds H.T."/>
            <person name="Vijayakumar V."/>
            <person name="Gluck-Thaler E."/>
            <person name="Korotkin H.B."/>
            <person name="Matheny P.B."/>
            <person name="Slot J.C."/>
        </authorList>
    </citation>
    <scope>NUCLEOTIDE SEQUENCE [LARGE SCALE GENOMIC DNA]</scope>
    <source>
        <strain evidence="1 2">2629</strain>
    </source>
</reference>
<dbReference type="InParanoid" id="A0A409YVR5"/>
<sequence length="139" mass="15391">MSLADEMAVIIVDSSSIDFSLQGDWKKGGIEGESTLWWWPYLNTTWDSVDRLGNFTLTFEGFDATIVGGGPLPPYSTYPDSIITIDPDASDALSVPVIASNDPPYYLPWYKTPPLAYGAHRLQMTHCVQILLDYALITV</sequence>